<accession>A0AAV4X9V4</accession>
<feature type="domain" description="JNK-interacting protein leucine zipper II" evidence="3">
    <location>
        <begin position="1"/>
        <end position="71"/>
    </location>
</feature>
<dbReference type="Pfam" id="PF19056">
    <property type="entry name" value="WD40_2"/>
    <property type="match status" value="1"/>
</dbReference>
<dbReference type="InterPro" id="IPR036322">
    <property type="entry name" value="WD40_repeat_dom_sf"/>
</dbReference>
<keyword evidence="5" id="KW-1185">Reference proteome</keyword>
<feature type="compositionally biased region" description="Basic and acidic residues" evidence="2">
    <location>
        <begin position="495"/>
        <end position="504"/>
    </location>
</feature>
<dbReference type="GO" id="GO:0005737">
    <property type="term" value="C:cytoplasm"/>
    <property type="evidence" value="ECO:0007669"/>
    <property type="project" value="TreeGrafter"/>
</dbReference>
<proteinExistence type="predicted"/>
<dbReference type="GO" id="GO:0016192">
    <property type="term" value="P:vesicle-mediated transport"/>
    <property type="evidence" value="ECO:0007669"/>
    <property type="project" value="TreeGrafter"/>
</dbReference>
<dbReference type="GO" id="GO:0005078">
    <property type="term" value="F:MAP-kinase scaffold activity"/>
    <property type="evidence" value="ECO:0007669"/>
    <property type="project" value="InterPro"/>
</dbReference>
<evidence type="ECO:0000313" key="5">
    <source>
        <dbReference type="Proteomes" id="UP001054945"/>
    </source>
</evidence>
<name>A0AAV4X9V4_CAEEX</name>
<keyword evidence="1" id="KW-0175">Coiled coil</keyword>
<evidence type="ECO:0000256" key="2">
    <source>
        <dbReference type="SAM" id="MobiDB-lite"/>
    </source>
</evidence>
<organism evidence="4 5">
    <name type="scientific">Caerostris extrusa</name>
    <name type="common">Bark spider</name>
    <name type="synonym">Caerostris bankana</name>
    <dbReference type="NCBI Taxonomy" id="172846"/>
    <lineage>
        <taxon>Eukaryota</taxon>
        <taxon>Metazoa</taxon>
        <taxon>Ecdysozoa</taxon>
        <taxon>Arthropoda</taxon>
        <taxon>Chelicerata</taxon>
        <taxon>Arachnida</taxon>
        <taxon>Araneae</taxon>
        <taxon>Araneomorphae</taxon>
        <taxon>Entelegynae</taxon>
        <taxon>Araneoidea</taxon>
        <taxon>Araneidae</taxon>
        <taxon>Caerostris</taxon>
    </lineage>
</organism>
<sequence>MGKEVENLISENNELLATKNALRYFMKDDLIAKVDELTKKERLKQKVADLEEELKKKQGNRVKIQNLENQMMKKNCQWHKGNVLLIVEMTVVELQWKETSTKDNLMELQEAVRWTEMIRASRSDSSLDTKRNKSSIWKFFSNLFNANEKPTRKSMPYVNVHYNAPTANSGPALDTMRKKRLGDRHRGLDILDSDLVSEKLQQQRAKERKEQYKQVRAHVRKEDGRLQAYGWSLPSKTGSISKNSEADGGGQIKPNASSVPVPVPVFCRPLLEKELGMKVWCAAGVDLTGGKLEPEISNVSSVGSSMFYVSTPESTDAVTKLSDEIKDYEKYRKEQSEMDQKLSSFVWICTSTHTTSKVTVIDANNPAEILDSFHVCSSHLLCIASVPGIKSTDYSVDEDFLKLGRRECISDVSDVPTGKIGDLLYVNVSDANSDSAASTPVNNDNAQCSIAEEIRRIEENSVKEAKEAQNSINKEHLHQTYSDPLQNNDVSPDSSSKEQNESEKMPTVLPTMWLGSQTGHIYVHSSVTQWWRCISSVKLRDSVLSIVHIRGRVFAGLADGSIAIFHRFSDGEWDLTNFHLLDLGRPLYSVRCMTIVDKNIWCGYRNCIHVIDSENLSESFDAHPRKESQVRQMAWIGDGVWITIRLDSTLRLYHAHTRQHLQDVDIEPYVSKMLGTGKLGFSFVRITSLLVSCKRLWMGTGNGVIISVPLAEGKTQRPSVDTAGRAPGGVVRVYSEAGNTTKGFGFIPYCTMAQAQLSFHGHRDAVKFFVAVPGNATANKVDDRDGKSLQAEIKQAVFKDKKDNSKPDCMLILSGGEGYIDFRIGDGEEDETLASLTSETEERRPAISVKVPALTIAKLKSGQFNRSRFISLILFHLGTIAYCSVSTVFKEAPQLSTLHLCLHSFSVLTFTFLDLPVSSLPARQITNIFVSNLSPIPCYQIVFRGLSESSVKPMESLGQNLCNRSSSPFSGSCSEVHPSSPMPHG</sequence>
<feature type="compositionally biased region" description="Polar residues" evidence="2">
    <location>
        <begin position="479"/>
        <end position="494"/>
    </location>
</feature>
<dbReference type="GO" id="GO:0019894">
    <property type="term" value="F:kinesin binding"/>
    <property type="evidence" value="ECO:0007669"/>
    <property type="project" value="TreeGrafter"/>
</dbReference>
<dbReference type="PANTHER" id="PTHR13886:SF4">
    <property type="entry name" value="JNK-INTERACTING PROTEIN 3"/>
    <property type="match status" value="1"/>
</dbReference>
<dbReference type="Pfam" id="PF16471">
    <property type="entry name" value="JIP_LZII"/>
    <property type="match status" value="1"/>
</dbReference>
<dbReference type="PANTHER" id="PTHR13886">
    <property type="entry name" value="JNK/SAPK-ASSOCIATED PROTEIN"/>
    <property type="match status" value="1"/>
</dbReference>
<dbReference type="SUPFAM" id="SSF50978">
    <property type="entry name" value="WD40 repeat-like"/>
    <property type="match status" value="1"/>
</dbReference>
<gene>
    <name evidence="4" type="primary">Spag9</name>
    <name evidence="4" type="ORF">CEXT_679781</name>
</gene>
<comment type="caution">
    <text evidence="4">The sequence shown here is derived from an EMBL/GenBank/DDBJ whole genome shotgun (WGS) entry which is preliminary data.</text>
</comment>
<dbReference type="InterPro" id="IPR039911">
    <property type="entry name" value="JIP3/JIP4"/>
</dbReference>
<dbReference type="GO" id="GO:0030159">
    <property type="term" value="F:signaling receptor complex adaptor activity"/>
    <property type="evidence" value="ECO:0007669"/>
    <property type="project" value="TreeGrafter"/>
</dbReference>
<evidence type="ECO:0000256" key="1">
    <source>
        <dbReference type="SAM" id="Coils"/>
    </source>
</evidence>
<evidence type="ECO:0000259" key="3">
    <source>
        <dbReference type="Pfam" id="PF16471"/>
    </source>
</evidence>
<dbReference type="GO" id="GO:0008432">
    <property type="term" value="F:JUN kinase binding"/>
    <property type="evidence" value="ECO:0007669"/>
    <property type="project" value="TreeGrafter"/>
</dbReference>
<feature type="coiled-coil region" evidence="1">
    <location>
        <begin position="33"/>
        <end position="70"/>
    </location>
</feature>
<dbReference type="Proteomes" id="UP001054945">
    <property type="component" value="Unassembled WGS sequence"/>
</dbReference>
<evidence type="ECO:0000313" key="4">
    <source>
        <dbReference type="EMBL" id="GIY91855.1"/>
    </source>
</evidence>
<reference evidence="4 5" key="1">
    <citation type="submission" date="2021-06" db="EMBL/GenBank/DDBJ databases">
        <title>Caerostris extrusa draft genome.</title>
        <authorList>
            <person name="Kono N."/>
            <person name="Arakawa K."/>
        </authorList>
    </citation>
    <scope>NUCLEOTIDE SEQUENCE [LARGE SCALE GENOMIC DNA]</scope>
</reference>
<protein>
    <recommendedName>
        <fullName evidence="3">JNK-interacting protein leucine zipper II domain-containing protein</fullName>
    </recommendedName>
</protein>
<dbReference type="InterPro" id="IPR032486">
    <property type="entry name" value="JIP_LZII"/>
</dbReference>
<feature type="region of interest" description="Disordered" evidence="2">
    <location>
        <begin position="478"/>
        <end position="505"/>
    </location>
</feature>
<dbReference type="EMBL" id="BPLR01000059">
    <property type="protein sequence ID" value="GIY91855.1"/>
    <property type="molecule type" value="Genomic_DNA"/>
</dbReference>
<dbReference type="Gene3D" id="1.20.5.1000">
    <property type="entry name" value="arf6 gtpase in complex with a specific effector, jip4"/>
    <property type="match status" value="1"/>
</dbReference>
<dbReference type="AlphaFoldDB" id="A0AAV4X9V4"/>